<accession>A0A7J7KSD3</accession>
<dbReference type="Pfam" id="PF25137">
    <property type="entry name" value="ADH_Fe_C"/>
    <property type="match status" value="1"/>
</dbReference>
<dbReference type="GO" id="GO:0047988">
    <property type="term" value="F:hydroxyacid-oxoacid transhydrogenase activity"/>
    <property type="evidence" value="ECO:0007669"/>
    <property type="project" value="UniProtKB-EC"/>
</dbReference>
<dbReference type="GO" id="GO:0005739">
    <property type="term" value="C:mitochondrion"/>
    <property type="evidence" value="ECO:0007669"/>
    <property type="project" value="UniProtKB-SubCell"/>
</dbReference>
<keyword evidence="6" id="KW-0560">Oxidoreductase</keyword>
<dbReference type="EC" id="1.1.99.24" evidence="4"/>
<evidence type="ECO:0000256" key="2">
    <source>
        <dbReference type="ARBA" id="ARBA00004173"/>
    </source>
</evidence>
<evidence type="ECO:0000313" key="13">
    <source>
        <dbReference type="Proteomes" id="UP000593567"/>
    </source>
</evidence>
<protein>
    <recommendedName>
        <fullName evidence="4">hydroxyacid-oxoacid transhydrogenase</fullName>
        <ecNumber evidence="4">1.1.99.24</ecNumber>
    </recommendedName>
</protein>
<dbReference type="AlphaFoldDB" id="A0A7J7KSD3"/>
<dbReference type="FunFam" id="1.20.1090.10:FF:000003">
    <property type="entry name" value="Probable hydroxyacid-oxoacid transhydrogenase, mitochondrial"/>
    <property type="match status" value="1"/>
</dbReference>
<evidence type="ECO:0000256" key="6">
    <source>
        <dbReference type="ARBA" id="ARBA00023002"/>
    </source>
</evidence>
<dbReference type="Gene3D" id="1.20.1090.10">
    <property type="entry name" value="Dehydroquinate synthase-like - alpha domain"/>
    <property type="match status" value="1"/>
</dbReference>
<comment type="catalytic activity">
    <reaction evidence="1">
        <text>(S)-3-hydroxybutanoate + 2-oxoglutarate = (R)-2-hydroxyglutarate + acetoacetate</text>
        <dbReference type="Rhea" id="RHEA:23048"/>
        <dbReference type="ChEBI" id="CHEBI:11047"/>
        <dbReference type="ChEBI" id="CHEBI:13705"/>
        <dbReference type="ChEBI" id="CHEBI:15801"/>
        <dbReference type="ChEBI" id="CHEBI:16810"/>
        <dbReference type="EC" id="1.1.99.24"/>
    </reaction>
</comment>
<reference evidence="12" key="1">
    <citation type="submission" date="2020-06" db="EMBL/GenBank/DDBJ databases">
        <title>Draft genome of Bugula neritina, a colonial animal packing powerful symbionts and potential medicines.</title>
        <authorList>
            <person name="Rayko M."/>
        </authorList>
    </citation>
    <scope>NUCLEOTIDE SEQUENCE [LARGE SCALE GENOMIC DNA]</scope>
    <source>
        <strain evidence="12">Kwan_BN1</strain>
    </source>
</reference>
<dbReference type="GO" id="GO:0004022">
    <property type="term" value="F:alcohol dehydrogenase (NAD+) activity"/>
    <property type="evidence" value="ECO:0007669"/>
    <property type="project" value="InterPro"/>
</dbReference>
<dbReference type="InterPro" id="IPR001670">
    <property type="entry name" value="ADH_Fe/GldA"/>
</dbReference>
<dbReference type="EMBL" id="VXIV02000082">
    <property type="protein sequence ID" value="KAF6041082.1"/>
    <property type="molecule type" value="Genomic_DNA"/>
</dbReference>
<keyword evidence="7" id="KW-0496">Mitochondrion</keyword>
<organism evidence="12 13">
    <name type="scientific">Bugula neritina</name>
    <name type="common">Brown bryozoan</name>
    <name type="synonym">Sertularia neritina</name>
    <dbReference type="NCBI Taxonomy" id="10212"/>
    <lineage>
        <taxon>Eukaryota</taxon>
        <taxon>Metazoa</taxon>
        <taxon>Spiralia</taxon>
        <taxon>Lophotrochozoa</taxon>
        <taxon>Bryozoa</taxon>
        <taxon>Gymnolaemata</taxon>
        <taxon>Cheilostomatida</taxon>
        <taxon>Flustrina</taxon>
        <taxon>Buguloidea</taxon>
        <taxon>Bugulidae</taxon>
        <taxon>Bugula</taxon>
    </lineage>
</organism>
<dbReference type="GO" id="GO:0046872">
    <property type="term" value="F:metal ion binding"/>
    <property type="evidence" value="ECO:0007669"/>
    <property type="project" value="InterPro"/>
</dbReference>
<dbReference type="PANTHER" id="PTHR11496">
    <property type="entry name" value="ALCOHOL DEHYDROGENASE"/>
    <property type="match status" value="1"/>
</dbReference>
<dbReference type="Proteomes" id="UP000593567">
    <property type="component" value="Unassembled WGS sequence"/>
</dbReference>
<gene>
    <name evidence="12" type="ORF">EB796_000623</name>
</gene>
<evidence type="ECO:0000313" key="12">
    <source>
        <dbReference type="EMBL" id="KAF6041082.1"/>
    </source>
</evidence>
<dbReference type="InterPro" id="IPR042157">
    <property type="entry name" value="HOT"/>
</dbReference>
<dbReference type="FunFam" id="3.40.50.1970:FF:000003">
    <property type="entry name" value="Alcohol dehydrogenase, iron-containing"/>
    <property type="match status" value="1"/>
</dbReference>
<evidence type="ECO:0000256" key="3">
    <source>
        <dbReference type="ARBA" id="ARBA00010005"/>
    </source>
</evidence>
<keyword evidence="13" id="KW-1185">Reference proteome</keyword>
<feature type="domain" description="Fe-containing alcohol dehydrogenase-like C-terminal" evidence="11">
    <location>
        <begin position="277"/>
        <end position="466"/>
    </location>
</feature>
<evidence type="ECO:0000259" key="10">
    <source>
        <dbReference type="Pfam" id="PF00465"/>
    </source>
</evidence>
<evidence type="ECO:0000256" key="7">
    <source>
        <dbReference type="ARBA" id="ARBA00023128"/>
    </source>
</evidence>
<evidence type="ECO:0000256" key="8">
    <source>
        <dbReference type="ARBA" id="ARBA00049496"/>
    </source>
</evidence>
<dbReference type="InterPro" id="IPR039697">
    <property type="entry name" value="Alcohol_dehydrogenase_Fe"/>
</dbReference>
<comment type="subcellular location">
    <subcellularLocation>
        <location evidence="2">Mitochondrion</location>
    </subcellularLocation>
</comment>
<evidence type="ECO:0000256" key="5">
    <source>
        <dbReference type="ARBA" id="ARBA00022946"/>
    </source>
</evidence>
<name>A0A7J7KSD3_BUGNE</name>
<dbReference type="InterPro" id="IPR056798">
    <property type="entry name" value="ADH_Fe_C"/>
</dbReference>
<evidence type="ECO:0000256" key="9">
    <source>
        <dbReference type="SAM" id="MobiDB-lite"/>
    </source>
</evidence>
<dbReference type="PANTHER" id="PTHR11496:SF83">
    <property type="entry name" value="HYDROXYACID-OXOACID TRANSHYDROGENASE, MITOCHONDRIAL"/>
    <property type="match status" value="1"/>
</dbReference>
<evidence type="ECO:0000259" key="11">
    <source>
        <dbReference type="Pfam" id="PF25137"/>
    </source>
</evidence>
<evidence type="ECO:0000256" key="4">
    <source>
        <dbReference type="ARBA" id="ARBA00013182"/>
    </source>
</evidence>
<comment type="caution">
    <text evidence="12">The sequence shown here is derived from an EMBL/GenBank/DDBJ whole genome shotgun (WGS) entry which is preliminary data.</text>
</comment>
<feature type="domain" description="Alcohol dehydrogenase iron-type/glycerol dehydrogenase GldA" evidence="10">
    <location>
        <begin position="55"/>
        <end position="228"/>
    </location>
</feature>
<dbReference type="SUPFAM" id="SSF56796">
    <property type="entry name" value="Dehydroquinate synthase-like"/>
    <property type="match status" value="1"/>
</dbReference>
<proteinExistence type="inferred from homology"/>
<feature type="region of interest" description="Disordered" evidence="9">
    <location>
        <begin position="259"/>
        <end position="279"/>
    </location>
</feature>
<comment type="similarity">
    <text evidence="3">Belongs to the iron-containing alcohol dehydrogenase family. Hydroxyacid-oxoacid transhydrogenase subfamily.</text>
</comment>
<dbReference type="OrthoDB" id="339764at2759"/>
<keyword evidence="5" id="KW-0809">Transit peptide</keyword>
<dbReference type="Pfam" id="PF00465">
    <property type="entry name" value="Fe-ADH"/>
    <property type="match status" value="1"/>
</dbReference>
<sequence>MAAKARAVNLLRAASGASCRCPAHSGGLHYPVTSTPVRHAADIKNTDYAFEMACSNIRFGEGVTQEVGQDFANMNAKKVGLVTDKNISKLPVIQTVLDSLTKNNVKFDLFDDVTIEPTDVSFKKAINWAKKGGYDSYLAVGGGSVMDTCKVANLYASDPEADFMDYVNAPIGKGLPVTVAVKPLIAVPTTAGTGSETTGVAVFDLKDLKAKTGIGSRAIRPLLGIVDPLNVMTMPNRVAAYSAFDVFCHALESYTALPYNQRSPRPTNPHNRPAYQGSNPISDVWARQALRMCGSYMIDSINSTNNFEARKQMCAASAFAGIGFGNAGVHLCHGLSYGISGNVRSYHAADYPTEKALVPHGLSVVITAPAVFKWTAPACPDRHLEAAQILGRDTTNDKLADAGDILADVIRDYCYKLNIDDGIQALGYTSSDIPALVEATLPQERVTKLAPRQKTKEDFAQILESSLKMY</sequence>
<comment type="catalytic activity">
    <reaction evidence="8">
        <text>4-hydroxybutanoate + 2-oxoglutarate = (R)-2-hydroxyglutarate + succinate semialdehyde</text>
        <dbReference type="Rhea" id="RHEA:24734"/>
        <dbReference type="ChEBI" id="CHEBI:15801"/>
        <dbReference type="ChEBI" id="CHEBI:16724"/>
        <dbReference type="ChEBI" id="CHEBI:16810"/>
        <dbReference type="ChEBI" id="CHEBI:57706"/>
        <dbReference type="EC" id="1.1.99.24"/>
    </reaction>
</comment>
<dbReference type="CDD" id="cd08190">
    <property type="entry name" value="HOT"/>
    <property type="match status" value="1"/>
</dbReference>
<evidence type="ECO:0000256" key="1">
    <source>
        <dbReference type="ARBA" id="ARBA00000813"/>
    </source>
</evidence>
<dbReference type="Gene3D" id="3.40.50.1970">
    <property type="match status" value="1"/>
</dbReference>